<organism evidence="1 2">
    <name type="scientific">Prorocentrum cordatum</name>
    <dbReference type="NCBI Taxonomy" id="2364126"/>
    <lineage>
        <taxon>Eukaryota</taxon>
        <taxon>Sar</taxon>
        <taxon>Alveolata</taxon>
        <taxon>Dinophyceae</taxon>
        <taxon>Prorocentrales</taxon>
        <taxon>Prorocentraceae</taxon>
        <taxon>Prorocentrum</taxon>
    </lineage>
</organism>
<keyword evidence="2" id="KW-1185">Reference proteome</keyword>
<protein>
    <submittedName>
        <fullName evidence="1">Uncharacterized protein</fullName>
    </submittedName>
</protein>
<comment type="caution">
    <text evidence="1">The sequence shown here is derived from an EMBL/GenBank/DDBJ whole genome shotgun (WGS) entry which is preliminary data.</text>
</comment>
<evidence type="ECO:0000313" key="2">
    <source>
        <dbReference type="Proteomes" id="UP001189429"/>
    </source>
</evidence>
<dbReference type="Proteomes" id="UP001189429">
    <property type="component" value="Unassembled WGS sequence"/>
</dbReference>
<proteinExistence type="predicted"/>
<dbReference type="EMBL" id="CAUYUJ010018156">
    <property type="protein sequence ID" value="CAK0881124.1"/>
    <property type="molecule type" value="Genomic_DNA"/>
</dbReference>
<evidence type="ECO:0000313" key="1">
    <source>
        <dbReference type="EMBL" id="CAK0881124.1"/>
    </source>
</evidence>
<reference evidence="1" key="1">
    <citation type="submission" date="2023-10" db="EMBL/GenBank/DDBJ databases">
        <authorList>
            <person name="Chen Y."/>
            <person name="Shah S."/>
            <person name="Dougan E. K."/>
            <person name="Thang M."/>
            <person name="Chan C."/>
        </authorList>
    </citation>
    <scope>NUCLEOTIDE SEQUENCE [LARGE SCALE GENOMIC DNA]</scope>
</reference>
<name>A0ABN9W4V0_9DINO</name>
<sequence length="193" mass="20349">MTAPPPRDLLSAAMDPLPPQCVGVFITAHCGYDLQSCVHMAIDGLSSVHGITAADGDVEFIRRSTIRVRICSSARRGSTMRSPHFLRSTHCAGSRAKQSRTCLESGTRTVHAGGLSSNGLPASTQHCLEEGVSGMGCQLPSVPMRRSGARLLACLHPRVRLLLSPCPAVETGSSACCEPRGVESFPAPGPLDF</sequence>
<gene>
    <name evidence="1" type="ORF">PCOR1329_LOCUS64061</name>
</gene>
<accession>A0ABN9W4V0</accession>